<feature type="region of interest" description="Disordered" evidence="1">
    <location>
        <begin position="22"/>
        <end position="46"/>
    </location>
</feature>
<gene>
    <name evidence="2" type="ORF">EVAR_9180_1</name>
</gene>
<comment type="caution">
    <text evidence="2">The sequence shown here is derived from an EMBL/GenBank/DDBJ whole genome shotgun (WGS) entry which is preliminary data.</text>
</comment>
<name>A0A4C1WPL5_EUMVA</name>
<evidence type="ECO:0000313" key="2">
    <source>
        <dbReference type="EMBL" id="GBP52269.1"/>
    </source>
</evidence>
<proteinExistence type="predicted"/>
<protein>
    <submittedName>
        <fullName evidence="2">Uncharacterized protein</fullName>
    </submittedName>
</protein>
<sequence>MCFQKLGASLVKEGDVPACTDPPANRNGLLEPRARTATHNKTRRRPVVATRGKLKYYSHHSLLHFESNMVVPLSQSVSDAAAPASHSDPSSSTKTSSINAISLCAFGRSDRAAADTASDERPDRLPLYC</sequence>
<dbReference type="EMBL" id="BGZK01000599">
    <property type="protein sequence ID" value="GBP52269.1"/>
    <property type="molecule type" value="Genomic_DNA"/>
</dbReference>
<feature type="compositionally biased region" description="Basic residues" evidence="1">
    <location>
        <begin position="36"/>
        <end position="46"/>
    </location>
</feature>
<keyword evidence="3" id="KW-1185">Reference proteome</keyword>
<dbReference type="AlphaFoldDB" id="A0A4C1WPL5"/>
<accession>A0A4C1WPL5</accession>
<dbReference type="Proteomes" id="UP000299102">
    <property type="component" value="Unassembled WGS sequence"/>
</dbReference>
<evidence type="ECO:0000256" key="1">
    <source>
        <dbReference type="SAM" id="MobiDB-lite"/>
    </source>
</evidence>
<feature type="region of interest" description="Disordered" evidence="1">
    <location>
        <begin position="76"/>
        <end position="96"/>
    </location>
</feature>
<organism evidence="2 3">
    <name type="scientific">Eumeta variegata</name>
    <name type="common">Bagworm moth</name>
    <name type="synonym">Eumeta japonica</name>
    <dbReference type="NCBI Taxonomy" id="151549"/>
    <lineage>
        <taxon>Eukaryota</taxon>
        <taxon>Metazoa</taxon>
        <taxon>Ecdysozoa</taxon>
        <taxon>Arthropoda</taxon>
        <taxon>Hexapoda</taxon>
        <taxon>Insecta</taxon>
        <taxon>Pterygota</taxon>
        <taxon>Neoptera</taxon>
        <taxon>Endopterygota</taxon>
        <taxon>Lepidoptera</taxon>
        <taxon>Glossata</taxon>
        <taxon>Ditrysia</taxon>
        <taxon>Tineoidea</taxon>
        <taxon>Psychidae</taxon>
        <taxon>Oiketicinae</taxon>
        <taxon>Eumeta</taxon>
    </lineage>
</organism>
<evidence type="ECO:0000313" key="3">
    <source>
        <dbReference type="Proteomes" id="UP000299102"/>
    </source>
</evidence>
<reference evidence="2 3" key="1">
    <citation type="journal article" date="2019" name="Commun. Biol.">
        <title>The bagworm genome reveals a unique fibroin gene that provides high tensile strength.</title>
        <authorList>
            <person name="Kono N."/>
            <person name="Nakamura H."/>
            <person name="Ohtoshi R."/>
            <person name="Tomita M."/>
            <person name="Numata K."/>
            <person name="Arakawa K."/>
        </authorList>
    </citation>
    <scope>NUCLEOTIDE SEQUENCE [LARGE SCALE GENOMIC DNA]</scope>
</reference>